<dbReference type="AlphaFoldDB" id="A0A2K1KFV1"/>
<reference evidence="3 5" key="1">
    <citation type="journal article" date="2008" name="Science">
        <title>The Physcomitrella genome reveals evolutionary insights into the conquest of land by plants.</title>
        <authorList>
            <person name="Rensing S."/>
            <person name="Lang D."/>
            <person name="Zimmer A."/>
            <person name="Terry A."/>
            <person name="Salamov A."/>
            <person name="Shapiro H."/>
            <person name="Nishiyama T."/>
            <person name="Perroud P.-F."/>
            <person name="Lindquist E."/>
            <person name="Kamisugi Y."/>
            <person name="Tanahashi T."/>
            <person name="Sakakibara K."/>
            <person name="Fujita T."/>
            <person name="Oishi K."/>
            <person name="Shin-I T."/>
            <person name="Kuroki Y."/>
            <person name="Toyoda A."/>
            <person name="Suzuki Y."/>
            <person name="Hashimoto A."/>
            <person name="Yamaguchi K."/>
            <person name="Sugano A."/>
            <person name="Kohara Y."/>
            <person name="Fujiyama A."/>
            <person name="Anterola A."/>
            <person name="Aoki S."/>
            <person name="Ashton N."/>
            <person name="Barbazuk W.B."/>
            <person name="Barker E."/>
            <person name="Bennetzen J."/>
            <person name="Bezanilla M."/>
            <person name="Blankenship R."/>
            <person name="Cho S.H."/>
            <person name="Dutcher S."/>
            <person name="Estelle M."/>
            <person name="Fawcett J.A."/>
            <person name="Gundlach H."/>
            <person name="Hanada K."/>
            <person name="Heyl A."/>
            <person name="Hicks K.A."/>
            <person name="Hugh J."/>
            <person name="Lohr M."/>
            <person name="Mayer K."/>
            <person name="Melkozernov A."/>
            <person name="Murata T."/>
            <person name="Nelson D."/>
            <person name="Pils B."/>
            <person name="Prigge M."/>
            <person name="Reiss B."/>
            <person name="Renner T."/>
            <person name="Rombauts S."/>
            <person name="Rushton P."/>
            <person name="Sanderfoot A."/>
            <person name="Schween G."/>
            <person name="Shiu S.-H."/>
            <person name="Stueber K."/>
            <person name="Theodoulou F.L."/>
            <person name="Tu H."/>
            <person name="Van de Peer Y."/>
            <person name="Verrier P.J."/>
            <person name="Waters E."/>
            <person name="Wood A."/>
            <person name="Yang L."/>
            <person name="Cove D."/>
            <person name="Cuming A."/>
            <person name="Hasebe M."/>
            <person name="Lucas S."/>
            <person name="Mishler D.B."/>
            <person name="Reski R."/>
            <person name="Grigoriev I."/>
            <person name="Quatrano R.S."/>
            <person name="Boore J.L."/>
        </authorList>
    </citation>
    <scope>NUCLEOTIDE SEQUENCE [LARGE SCALE GENOMIC DNA]</scope>
    <source>
        <strain evidence="4 5">cv. Gransden 2004</strain>
    </source>
</reference>
<dbReference type="EnsemblPlants" id="Pp3c6_16090V3.1">
    <property type="protein sequence ID" value="Pp3c6_16090V3.1"/>
    <property type="gene ID" value="Pp3c6_16090"/>
</dbReference>
<reference evidence="3 5" key="2">
    <citation type="journal article" date="2018" name="Plant J.">
        <title>The Physcomitrella patens chromosome-scale assembly reveals moss genome structure and evolution.</title>
        <authorList>
            <person name="Lang D."/>
            <person name="Ullrich K.K."/>
            <person name="Murat F."/>
            <person name="Fuchs J."/>
            <person name="Jenkins J."/>
            <person name="Haas F.B."/>
            <person name="Piednoel M."/>
            <person name="Gundlach H."/>
            <person name="Van Bel M."/>
            <person name="Meyberg R."/>
            <person name="Vives C."/>
            <person name="Morata J."/>
            <person name="Symeonidi A."/>
            <person name="Hiss M."/>
            <person name="Muchero W."/>
            <person name="Kamisugi Y."/>
            <person name="Saleh O."/>
            <person name="Blanc G."/>
            <person name="Decker E.L."/>
            <person name="van Gessel N."/>
            <person name="Grimwood J."/>
            <person name="Hayes R.D."/>
            <person name="Graham S.W."/>
            <person name="Gunter L.E."/>
            <person name="McDaniel S.F."/>
            <person name="Hoernstein S.N.W."/>
            <person name="Larsson A."/>
            <person name="Li F.W."/>
            <person name="Perroud P.F."/>
            <person name="Phillips J."/>
            <person name="Ranjan P."/>
            <person name="Rokshar D.S."/>
            <person name="Rothfels C.J."/>
            <person name="Schneider L."/>
            <person name="Shu S."/>
            <person name="Stevenson D.W."/>
            <person name="Thummler F."/>
            <person name="Tillich M."/>
            <person name="Villarreal Aguilar J.C."/>
            <person name="Widiez T."/>
            <person name="Wong G.K."/>
            <person name="Wymore A."/>
            <person name="Zhang Y."/>
            <person name="Zimmer A.D."/>
            <person name="Quatrano R.S."/>
            <person name="Mayer K.F.X."/>
            <person name="Goodstein D."/>
            <person name="Casacuberta J.M."/>
            <person name="Vandepoele K."/>
            <person name="Reski R."/>
            <person name="Cuming A.C."/>
            <person name="Tuskan G.A."/>
            <person name="Maumus F."/>
            <person name="Salse J."/>
            <person name="Schmutz J."/>
            <person name="Rensing S.A."/>
        </authorList>
    </citation>
    <scope>NUCLEOTIDE SEQUENCE [LARGE SCALE GENOMIC DNA]</scope>
    <source>
        <strain evidence="4 5">cv. Gransden 2004</strain>
    </source>
</reference>
<dbReference type="InterPro" id="IPR036865">
    <property type="entry name" value="CRAL-TRIO_dom_sf"/>
</dbReference>
<dbReference type="RefSeq" id="XP_073391060.1">
    <property type="nucleotide sequence ID" value="XM_073534959.1"/>
</dbReference>
<feature type="domain" description="CRAL-TRIO" evidence="2">
    <location>
        <begin position="84"/>
        <end position="241"/>
    </location>
</feature>
<dbReference type="OrthoDB" id="75724at2759"/>
<proteinExistence type="predicted"/>
<keyword evidence="5" id="KW-1185">Reference proteome</keyword>
<protein>
    <recommendedName>
        <fullName evidence="2">CRAL-TRIO domain-containing protein</fullName>
    </recommendedName>
</protein>
<dbReference type="SMART" id="SM00516">
    <property type="entry name" value="SEC14"/>
    <property type="match status" value="1"/>
</dbReference>
<dbReference type="InterPro" id="IPR036273">
    <property type="entry name" value="CRAL/TRIO_N_dom_sf"/>
</dbReference>
<feature type="region of interest" description="Disordered" evidence="1">
    <location>
        <begin position="281"/>
        <end position="306"/>
    </location>
</feature>
<dbReference type="InterPro" id="IPR001251">
    <property type="entry name" value="CRAL-TRIO_dom"/>
</dbReference>
<evidence type="ECO:0000256" key="1">
    <source>
        <dbReference type="SAM" id="MobiDB-lite"/>
    </source>
</evidence>
<sequence>MERNPILVHPAKVEPEASLSDMIKQVLRLVQKDGPLDKKQAEFCDDACVTRYLKARGNNVRRAARMLRATLNWREKINIGYLIADEFPAEIAAGAAYVAGHDEEGRPILVVKKKPEYIVNGSHKQHLRYIIFTMEVAIASMPPGVDQWVLILDAGGYSRMSAPSTSGILTTLKMLADHYPERLAKAFIVDASSMFYYVWKGICTFVDHSTRGKLGFAYTRDYRVVPKPQPTKFTPSMSPLTKPPRRRSISYCAEDFKSPKDFRQKAVSTDYSQLEPIFDVSPKREDSKTSSGKLSEGPELAGSTRTRSFSFSSITGTTTCTSPDATEDVFSSFRKDDEDLVAQLEIPGPASTRARRPSWDGFVSIFYPMKKEEPLVIEEAKNRNVGSFRPYLSSLQAPYDEAAYRALMKPPLGGLVTIISKDLKHVNSM</sequence>
<dbReference type="OMA" id="KEEKFCN"/>
<evidence type="ECO:0000259" key="2">
    <source>
        <dbReference type="PROSITE" id="PS50191"/>
    </source>
</evidence>
<dbReference type="PANTHER" id="PTHR47104">
    <property type="entry name" value="SEC14P-LIKE PHOSPHATIDYLINOSITOL TRANSFER FAMILY PROTEIN"/>
    <property type="match status" value="1"/>
</dbReference>
<dbReference type="EnsemblPlants" id="Pp3c6_16090V3.2">
    <property type="protein sequence ID" value="Pp3c6_16090V3.2"/>
    <property type="gene ID" value="Pp3c6_16090"/>
</dbReference>
<name>A0A2K1KFV1_PHYPA</name>
<dbReference type="Gramene" id="Pp3c6_16090V3.2">
    <property type="protein sequence ID" value="Pp3c6_16090V3.2"/>
    <property type="gene ID" value="Pp3c6_16090"/>
</dbReference>
<dbReference type="SUPFAM" id="SSF46938">
    <property type="entry name" value="CRAL/TRIO N-terminal domain"/>
    <property type="match status" value="1"/>
</dbReference>
<dbReference type="Gene3D" id="3.40.525.10">
    <property type="entry name" value="CRAL-TRIO lipid binding domain"/>
    <property type="match status" value="1"/>
</dbReference>
<dbReference type="GeneID" id="112284059"/>
<evidence type="ECO:0000313" key="4">
    <source>
        <dbReference type="EnsemblPlants" id="Pp3c6_16090V3.1"/>
    </source>
</evidence>
<dbReference type="SUPFAM" id="SSF52087">
    <property type="entry name" value="CRAL/TRIO domain"/>
    <property type="match status" value="1"/>
</dbReference>
<dbReference type="Gramene" id="Pp3c6_16090V3.1">
    <property type="protein sequence ID" value="Pp3c6_16090V3.1"/>
    <property type="gene ID" value="Pp3c6_16090"/>
</dbReference>
<dbReference type="PANTHER" id="PTHR47104:SF1">
    <property type="entry name" value="SEC14P-LIKE PHOSPHATIDYLINOSITOL TRANSFER FAMILY PROTEIN"/>
    <property type="match status" value="1"/>
</dbReference>
<organism evidence="3">
    <name type="scientific">Physcomitrium patens</name>
    <name type="common">Spreading-leaved earth moss</name>
    <name type="synonym">Physcomitrella patens</name>
    <dbReference type="NCBI Taxonomy" id="3218"/>
    <lineage>
        <taxon>Eukaryota</taxon>
        <taxon>Viridiplantae</taxon>
        <taxon>Streptophyta</taxon>
        <taxon>Embryophyta</taxon>
        <taxon>Bryophyta</taxon>
        <taxon>Bryophytina</taxon>
        <taxon>Bryopsida</taxon>
        <taxon>Funariidae</taxon>
        <taxon>Funariales</taxon>
        <taxon>Funariaceae</taxon>
        <taxon>Physcomitrium</taxon>
    </lineage>
</organism>
<dbReference type="RefSeq" id="XP_024379333.1">
    <property type="nucleotide sequence ID" value="XM_024523565.2"/>
</dbReference>
<reference evidence="4" key="3">
    <citation type="submission" date="2020-12" db="UniProtKB">
        <authorList>
            <consortium name="EnsemblPlants"/>
        </authorList>
    </citation>
    <scope>IDENTIFICATION</scope>
</reference>
<gene>
    <name evidence="4" type="primary">LOC112284059</name>
    <name evidence="3" type="ORF">PHYPA_009019</name>
</gene>
<dbReference type="Proteomes" id="UP000006727">
    <property type="component" value="Chromosome 6"/>
</dbReference>
<accession>A0A2K1KFV1</accession>
<evidence type="ECO:0000313" key="3">
    <source>
        <dbReference type="EMBL" id="PNR52645.1"/>
    </source>
</evidence>
<dbReference type="PROSITE" id="PS50191">
    <property type="entry name" value="CRAL_TRIO"/>
    <property type="match status" value="1"/>
</dbReference>
<dbReference type="CDD" id="cd00170">
    <property type="entry name" value="SEC14"/>
    <property type="match status" value="1"/>
</dbReference>
<dbReference type="EMBL" id="ABEU02000006">
    <property type="protein sequence ID" value="PNR52645.1"/>
    <property type="molecule type" value="Genomic_DNA"/>
</dbReference>
<dbReference type="Pfam" id="PF00650">
    <property type="entry name" value="CRAL_TRIO"/>
    <property type="match status" value="1"/>
</dbReference>
<dbReference type="PaxDb" id="3218-PP1S307_73V6.1"/>
<evidence type="ECO:0000313" key="5">
    <source>
        <dbReference type="Proteomes" id="UP000006727"/>
    </source>
</evidence>